<evidence type="ECO:0000259" key="8">
    <source>
        <dbReference type="PROSITE" id="PS50110"/>
    </source>
</evidence>
<dbReference type="Pfam" id="PF00512">
    <property type="entry name" value="HisKA"/>
    <property type="match status" value="1"/>
</dbReference>
<keyword evidence="6" id="KW-0472">Membrane</keyword>
<dbReference type="Gene3D" id="3.30.565.10">
    <property type="entry name" value="Histidine kinase-like ATPase, C-terminal domain"/>
    <property type="match status" value="1"/>
</dbReference>
<evidence type="ECO:0000256" key="2">
    <source>
        <dbReference type="ARBA" id="ARBA00012438"/>
    </source>
</evidence>
<evidence type="ECO:0000256" key="3">
    <source>
        <dbReference type="ARBA" id="ARBA00022553"/>
    </source>
</evidence>
<dbReference type="FunFam" id="3.30.565.10:FF:000010">
    <property type="entry name" value="Sensor histidine kinase RcsC"/>
    <property type="match status" value="1"/>
</dbReference>
<dbReference type="InterPro" id="IPR011006">
    <property type="entry name" value="CheY-like_superfamily"/>
</dbReference>
<feature type="transmembrane region" description="Helical" evidence="6">
    <location>
        <begin position="12"/>
        <end position="34"/>
    </location>
</feature>
<comment type="caution">
    <text evidence="9">The sequence shown here is derived from an EMBL/GenBank/DDBJ whole genome shotgun (WGS) entry which is preliminary data.</text>
</comment>
<feature type="transmembrane region" description="Helical" evidence="6">
    <location>
        <begin position="179"/>
        <end position="202"/>
    </location>
</feature>
<organism evidence="9 10">
    <name type="scientific">Pseudoalteromonas luteoviolacea DSM 6061</name>
    <dbReference type="NCBI Taxonomy" id="1365250"/>
    <lineage>
        <taxon>Bacteria</taxon>
        <taxon>Pseudomonadati</taxon>
        <taxon>Pseudomonadota</taxon>
        <taxon>Gammaproteobacteria</taxon>
        <taxon>Alteromonadales</taxon>
        <taxon>Pseudoalteromonadaceae</taxon>
        <taxon>Pseudoalteromonas</taxon>
    </lineage>
</organism>
<dbReference type="InterPro" id="IPR003594">
    <property type="entry name" value="HATPase_dom"/>
</dbReference>
<dbReference type="SUPFAM" id="SSF52172">
    <property type="entry name" value="CheY-like"/>
    <property type="match status" value="1"/>
</dbReference>
<dbReference type="Pfam" id="PF02518">
    <property type="entry name" value="HATPase_c"/>
    <property type="match status" value="1"/>
</dbReference>
<feature type="domain" description="Histidine kinase" evidence="7">
    <location>
        <begin position="231"/>
        <end position="451"/>
    </location>
</feature>
<dbReference type="PANTHER" id="PTHR45339:SF1">
    <property type="entry name" value="HYBRID SIGNAL TRANSDUCTION HISTIDINE KINASE J"/>
    <property type="match status" value="1"/>
</dbReference>
<dbReference type="RefSeq" id="WP_063365659.1">
    <property type="nucleotide sequence ID" value="NZ_AQHB01000023.1"/>
</dbReference>
<gene>
    <name evidence="9" type="ORF">N475_19560</name>
</gene>
<evidence type="ECO:0000256" key="5">
    <source>
        <dbReference type="PROSITE-ProRule" id="PRU00169"/>
    </source>
</evidence>
<dbReference type="EMBL" id="AUYB01000120">
    <property type="protein sequence ID" value="KZN33944.1"/>
    <property type="molecule type" value="Genomic_DNA"/>
</dbReference>
<dbReference type="AlphaFoldDB" id="A0A166VWA6"/>
<evidence type="ECO:0000256" key="1">
    <source>
        <dbReference type="ARBA" id="ARBA00000085"/>
    </source>
</evidence>
<dbReference type="PANTHER" id="PTHR45339">
    <property type="entry name" value="HYBRID SIGNAL TRANSDUCTION HISTIDINE KINASE J"/>
    <property type="match status" value="1"/>
</dbReference>
<dbReference type="GO" id="GO:0000155">
    <property type="term" value="F:phosphorelay sensor kinase activity"/>
    <property type="evidence" value="ECO:0007669"/>
    <property type="project" value="InterPro"/>
</dbReference>
<protein>
    <recommendedName>
        <fullName evidence="2">histidine kinase</fullName>
        <ecNumber evidence="2">2.7.13.3</ecNumber>
    </recommendedName>
</protein>
<dbReference type="InterPro" id="IPR005467">
    <property type="entry name" value="His_kinase_dom"/>
</dbReference>
<dbReference type="Pfam" id="PF00072">
    <property type="entry name" value="Response_reg"/>
    <property type="match status" value="1"/>
</dbReference>
<name>A0A166VWA6_9GAMM</name>
<dbReference type="Gene3D" id="1.10.287.130">
    <property type="match status" value="1"/>
</dbReference>
<feature type="domain" description="Response regulatory" evidence="8">
    <location>
        <begin position="473"/>
        <end position="587"/>
    </location>
</feature>
<dbReference type="InterPro" id="IPR003661">
    <property type="entry name" value="HisK_dim/P_dom"/>
</dbReference>
<proteinExistence type="predicted"/>
<evidence type="ECO:0000313" key="10">
    <source>
        <dbReference type="Proteomes" id="UP000076643"/>
    </source>
</evidence>
<keyword evidence="10" id="KW-1185">Reference proteome</keyword>
<dbReference type="PRINTS" id="PR00344">
    <property type="entry name" value="BCTRLSENSOR"/>
</dbReference>
<dbReference type="SUPFAM" id="SSF55874">
    <property type="entry name" value="ATPase domain of HSP90 chaperone/DNA topoisomerase II/histidine kinase"/>
    <property type="match status" value="1"/>
</dbReference>
<evidence type="ECO:0000256" key="4">
    <source>
        <dbReference type="ARBA" id="ARBA00023012"/>
    </source>
</evidence>
<dbReference type="InterPro" id="IPR004358">
    <property type="entry name" value="Sig_transdc_His_kin-like_C"/>
</dbReference>
<accession>A0A166VWA6</accession>
<keyword evidence="3 5" id="KW-0597">Phosphoprotein</keyword>
<comment type="catalytic activity">
    <reaction evidence="1">
        <text>ATP + protein L-histidine = ADP + protein N-phospho-L-histidine.</text>
        <dbReference type="EC" id="2.7.13.3"/>
    </reaction>
</comment>
<dbReference type="CDD" id="cd00082">
    <property type="entry name" value="HisKA"/>
    <property type="match status" value="1"/>
</dbReference>
<dbReference type="Proteomes" id="UP000076643">
    <property type="component" value="Unassembled WGS sequence"/>
</dbReference>
<reference evidence="9 10" key="1">
    <citation type="submission" date="2013-07" db="EMBL/GenBank/DDBJ databases">
        <title>Comparative Genomic and Metabolomic Analysis of Twelve Strains of Pseudoalteromonas luteoviolacea.</title>
        <authorList>
            <person name="Vynne N.G."/>
            <person name="Mansson M."/>
            <person name="Gram L."/>
        </authorList>
    </citation>
    <scope>NUCLEOTIDE SEQUENCE [LARGE SCALE GENOMIC DNA]</scope>
    <source>
        <strain evidence="9 10">DSM 6061</strain>
    </source>
</reference>
<dbReference type="PROSITE" id="PS50110">
    <property type="entry name" value="RESPONSE_REGULATORY"/>
    <property type="match status" value="1"/>
</dbReference>
<dbReference type="PATRIC" id="fig|1365250.3.peg.3609"/>
<keyword evidence="4" id="KW-0902">Two-component regulatory system</keyword>
<evidence type="ECO:0000256" key="6">
    <source>
        <dbReference type="SAM" id="Phobius"/>
    </source>
</evidence>
<dbReference type="SUPFAM" id="SSF47384">
    <property type="entry name" value="Homodimeric domain of signal transducing histidine kinase"/>
    <property type="match status" value="1"/>
</dbReference>
<keyword evidence="6" id="KW-1133">Transmembrane helix</keyword>
<dbReference type="InterPro" id="IPR001789">
    <property type="entry name" value="Sig_transdc_resp-reg_receiver"/>
</dbReference>
<dbReference type="SMART" id="SM00388">
    <property type="entry name" value="HisKA"/>
    <property type="match status" value="1"/>
</dbReference>
<dbReference type="CDD" id="cd16922">
    <property type="entry name" value="HATPase_EvgS-ArcB-TorS-like"/>
    <property type="match status" value="1"/>
</dbReference>
<dbReference type="CDD" id="cd17546">
    <property type="entry name" value="REC_hyHK_CKI1_RcsC-like"/>
    <property type="match status" value="1"/>
</dbReference>
<sequence length="598" mass="67245">MRSEFGAEQSKLKLNFLLVILTGASLTLVSWFFYHQVEKQWNFYSTNIKKVYLLHDDLVQHLGYGGFIHDFKNLVLRKDANRYEPKLRKSLAEIHEILFQLESYEQYSDESITTIKSVINEYEINLETALSLIKNNASSEEIDSSVKVDDSQALRALAKFHVGSELRLNEERAIVDRNFLIANTIHFASVLVFIGVLILYFYKLNTSIRKEHQLTLKALEGSRVKSEFLANMSHEIRTPLNGVMGSLQVLQSNLTKPSNLDTAATALFSCRSLLKIINDILDFSKIEADEMSIEQIDFSLFKIVESVQHDFRSDIEDKSIYLKINIEASVTEGWEGDPVRLRQILLNLVSNAVKFTDTGGVTLNVSKTGVNDLQGLVFEVVDTGIGMSEQAQSRLFERFIQADNSITRKFGGTGLGLAITQKLIKLMNGVIEVKSMEGQGSTFYVFLPMEASSVKSFDMQPGQASNPNLSKISILVAEDDKINTKVIDAILSKTSAELFFASNGVEAVDLYRKKSPDLILMDIQMPEMGGVEACELIRLQDNEIPIVALTANVLKEDIEKYHKAGFTFHVGKPIDKNILYTTIVKCLHKQIEALNDQL</sequence>
<evidence type="ECO:0000313" key="9">
    <source>
        <dbReference type="EMBL" id="KZN33944.1"/>
    </source>
</evidence>
<dbReference type="SMART" id="SM00448">
    <property type="entry name" value="REC"/>
    <property type="match status" value="1"/>
</dbReference>
<dbReference type="InterPro" id="IPR036097">
    <property type="entry name" value="HisK_dim/P_sf"/>
</dbReference>
<keyword evidence="6" id="KW-0812">Transmembrane</keyword>
<feature type="modified residue" description="4-aspartylphosphate" evidence="5">
    <location>
        <position position="522"/>
    </location>
</feature>
<dbReference type="SMART" id="SM00387">
    <property type="entry name" value="HATPase_c"/>
    <property type="match status" value="1"/>
</dbReference>
<evidence type="ECO:0000259" key="7">
    <source>
        <dbReference type="PROSITE" id="PS50109"/>
    </source>
</evidence>
<dbReference type="InterPro" id="IPR036890">
    <property type="entry name" value="HATPase_C_sf"/>
</dbReference>
<dbReference type="EC" id="2.7.13.3" evidence="2"/>
<dbReference type="Gene3D" id="3.40.50.2300">
    <property type="match status" value="1"/>
</dbReference>
<dbReference type="PROSITE" id="PS50109">
    <property type="entry name" value="HIS_KIN"/>
    <property type="match status" value="1"/>
</dbReference>